<dbReference type="GO" id="GO:0008270">
    <property type="term" value="F:zinc ion binding"/>
    <property type="evidence" value="ECO:0007669"/>
    <property type="project" value="UniProtKB-KW"/>
</dbReference>
<dbReference type="Proteomes" id="UP000550787">
    <property type="component" value="Unassembled WGS sequence"/>
</dbReference>
<gene>
    <name evidence="3" type="ORF">HLH33_10665</name>
</gene>
<evidence type="ECO:0000259" key="2">
    <source>
        <dbReference type="Pfam" id="PF10276"/>
    </source>
</evidence>
<keyword evidence="3" id="KW-0863">Zinc-finger</keyword>
<dbReference type="RefSeq" id="WP_012228172.1">
    <property type="nucleotide sequence ID" value="NZ_JABEQG010000018.1"/>
</dbReference>
<protein>
    <submittedName>
        <fullName evidence="3">Zinc-finger domain-containing protein</fullName>
    </submittedName>
</protein>
<organism evidence="3 4">
    <name type="scientific">Gluconacetobacter diazotrophicus</name>
    <name type="common">Acetobacter diazotrophicus</name>
    <dbReference type="NCBI Taxonomy" id="33996"/>
    <lineage>
        <taxon>Bacteria</taxon>
        <taxon>Pseudomonadati</taxon>
        <taxon>Pseudomonadota</taxon>
        <taxon>Alphaproteobacteria</taxon>
        <taxon>Acetobacterales</taxon>
        <taxon>Acetobacteraceae</taxon>
        <taxon>Gluconacetobacter</taxon>
    </lineage>
</organism>
<evidence type="ECO:0000313" key="3">
    <source>
        <dbReference type="EMBL" id="MBB2156768.1"/>
    </source>
</evidence>
<feature type="compositionally biased region" description="Low complexity" evidence="1">
    <location>
        <begin position="1"/>
        <end position="11"/>
    </location>
</feature>
<dbReference type="AlphaFoldDB" id="A0A7W4I5S7"/>
<evidence type="ECO:0000256" key="1">
    <source>
        <dbReference type="SAM" id="MobiDB-lite"/>
    </source>
</evidence>
<dbReference type="Gene3D" id="2.60.260.40">
    <property type="entry name" value="q5lls5 like domains"/>
    <property type="match status" value="1"/>
</dbReference>
<feature type="region of interest" description="Disordered" evidence="1">
    <location>
        <begin position="1"/>
        <end position="20"/>
    </location>
</feature>
<accession>A0A7W4I5S7</accession>
<sequence>MQAQTQTTQPHPQYPTPHPRLGHVETVIVQSRVLSCDGGLGALGHPRVWLRIADHQTFCPYCSRLFVLNPDAGDDSAH</sequence>
<dbReference type="Pfam" id="PF10276">
    <property type="entry name" value="zf-CHCC"/>
    <property type="match status" value="1"/>
</dbReference>
<name>A0A7W4I5S7_GLUDI</name>
<reference evidence="3 4" key="1">
    <citation type="submission" date="2020-04" db="EMBL/GenBank/DDBJ databases">
        <title>Description of novel Gluconacetobacter.</title>
        <authorList>
            <person name="Sombolestani A."/>
        </authorList>
    </citation>
    <scope>NUCLEOTIDE SEQUENCE [LARGE SCALE GENOMIC DNA]</scope>
    <source>
        <strain evidence="3 4">LMG 7603</strain>
    </source>
</reference>
<keyword evidence="3" id="KW-0862">Zinc</keyword>
<dbReference type="InterPro" id="IPR019401">
    <property type="entry name" value="Znf_CHCC"/>
</dbReference>
<comment type="caution">
    <text evidence="3">The sequence shown here is derived from an EMBL/GenBank/DDBJ whole genome shotgun (WGS) entry which is preliminary data.</text>
</comment>
<dbReference type="OMA" id="HQTFCPY"/>
<feature type="domain" description="Zinc finger CHCC-type" evidence="2">
    <location>
        <begin position="32"/>
        <end position="66"/>
    </location>
</feature>
<evidence type="ECO:0000313" key="4">
    <source>
        <dbReference type="Proteomes" id="UP000550787"/>
    </source>
</evidence>
<dbReference type="EMBL" id="JABEQG010000018">
    <property type="protein sequence ID" value="MBB2156768.1"/>
    <property type="molecule type" value="Genomic_DNA"/>
</dbReference>
<keyword evidence="3" id="KW-0479">Metal-binding</keyword>
<proteinExistence type="predicted"/>